<evidence type="ECO:0000313" key="3">
    <source>
        <dbReference type="Proteomes" id="UP000647860"/>
    </source>
</evidence>
<dbReference type="Proteomes" id="UP000647860">
    <property type="component" value="Unassembled WGS sequence"/>
</dbReference>
<dbReference type="EMBL" id="BOPA01000042">
    <property type="protein sequence ID" value="GIJ18500.1"/>
    <property type="molecule type" value="Genomic_DNA"/>
</dbReference>
<comment type="caution">
    <text evidence="2">The sequence shown here is derived from an EMBL/GenBank/DDBJ whole genome shotgun (WGS) entry which is preliminary data.</text>
</comment>
<proteinExistence type="predicted"/>
<protein>
    <recommendedName>
        <fullName evidence="1">REase associating with pPIWI RE domain-containing protein</fullName>
    </recommendedName>
</protein>
<organism evidence="2 3">
    <name type="scientific">Micromonospora gifhornensis</name>
    <dbReference type="NCBI Taxonomy" id="84594"/>
    <lineage>
        <taxon>Bacteria</taxon>
        <taxon>Bacillati</taxon>
        <taxon>Actinomycetota</taxon>
        <taxon>Actinomycetes</taxon>
        <taxon>Micromonosporales</taxon>
        <taxon>Micromonosporaceae</taxon>
        <taxon>Micromonospora</taxon>
    </lineage>
</organism>
<reference evidence="2 3" key="1">
    <citation type="submission" date="2021-01" db="EMBL/GenBank/DDBJ databases">
        <title>Whole genome shotgun sequence of Verrucosispora gifhornensis NBRC 16317.</title>
        <authorList>
            <person name="Komaki H."/>
            <person name="Tamura T."/>
        </authorList>
    </citation>
    <scope>NUCLEOTIDE SEQUENCE [LARGE SCALE GENOMIC DNA]</scope>
    <source>
        <strain evidence="2 3">NBRC 16317</strain>
    </source>
</reference>
<accession>A0ABQ4IKZ8</accession>
<evidence type="ECO:0000313" key="2">
    <source>
        <dbReference type="EMBL" id="GIJ18500.1"/>
    </source>
</evidence>
<dbReference type="InterPro" id="IPR040828">
    <property type="entry name" value="pPIWI_RE_REase"/>
</dbReference>
<dbReference type="Pfam" id="PF18154">
    <property type="entry name" value="pPIWI_RE_REase"/>
    <property type="match status" value="1"/>
</dbReference>
<gene>
    <name evidence="2" type="ORF">Vgi01_51840</name>
</gene>
<sequence length="422" mass="46077">MVGATIRSVTGPMDEDARTLGENRIRYLVTRAALHAAKAMTTPGLAPQQRLTTLMECHGTVLAARGPASPLSFGEFRRAVRGDLALLLPSGVDPLDLGGLRVVDQDGQVTEDAFDLDLEQRMLLHTLRKLDKTAGAVSGRDLQSEIEQETVFMLLSKQGDQLAYEEGRSDLIRHPSGPVSALSELKLPPLVVDFYEDIPYSSVYRGWWFPCPICRWPMRLALRKDAGVLVGSARCWHAPHAEIGAAYLFRPPTDASAPELLPEPSPARPNGRESVLYPDVEALPEALPAAAHKALARGIWRYTTVPGLPELALRDRLAERGLKVQLWPGLDAYDLLVEVGPKRAKKKAFRVDIKDYTSAAMLAKLVHAQEGDKGGAEWLVVPDYRCGQVPLLSGVCARYGMKVATASAFGELVCEQSGVSWT</sequence>
<evidence type="ECO:0000259" key="1">
    <source>
        <dbReference type="Pfam" id="PF18154"/>
    </source>
</evidence>
<feature type="domain" description="REase associating with pPIWI RE" evidence="1">
    <location>
        <begin position="307"/>
        <end position="418"/>
    </location>
</feature>
<name>A0ABQ4IKZ8_9ACTN</name>
<keyword evidence="3" id="KW-1185">Reference proteome</keyword>